<accession>A0A1B4XCM1</accession>
<dbReference type="PROSITE" id="PS50042">
    <property type="entry name" value="CNMP_BINDING_3"/>
    <property type="match status" value="1"/>
</dbReference>
<evidence type="ECO:0000259" key="5">
    <source>
        <dbReference type="PROSITE" id="PS51063"/>
    </source>
</evidence>
<proteinExistence type="predicted"/>
<dbReference type="PANTHER" id="PTHR24567">
    <property type="entry name" value="CRP FAMILY TRANSCRIPTIONAL REGULATORY PROTEIN"/>
    <property type="match status" value="1"/>
</dbReference>
<dbReference type="AlphaFoldDB" id="A0A1B4XCM1"/>
<dbReference type="Proteomes" id="UP000243180">
    <property type="component" value="Chromosome"/>
</dbReference>
<sequence>MATCACEINACVLCEDRIYSGLSKEQVCHIREHLVREMYEPHEVLFREGDEATSLFSLRSGQIKLTTSMPDGRQQILRLVVAGQLLGIETFKAQRYPFTAEALTDVVACKISHNDLRQILELNPAVSLRLIESLSQQLDQAESLIRDLGLKTSLEKVSSFLLSLIPQRGDPGAELPLRLSRREIAEMLGLTEETVSRVMADFARRKIIGSGKGYIRILDRKWLGETAGVRNDSTAAGLRVVAGHS</sequence>
<feature type="domain" description="Cyclic nucleotide-binding" evidence="4">
    <location>
        <begin position="18"/>
        <end position="137"/>
    </location>
</feature>
<protein>
    <submittedName>
        <fullName evidence="6">Transcriptional regulator</fullName>
    </submittedName>
</protein>
<dbReference type="InterPro" id="IPR036390">
    <property type="entry name" value="WH_DNA-bd_sf"/>
</dbReference>
<keyword evidence="1" id="KW-0805">Transcription regulation</keyword>
<dbReference type="SMART" id="SM00100">
    <property type="entry name" value="cNMP"/>
    <property type="match status" value="1"/>
</dbReference>
<organism evidence="6 7">
    <name type="scientific">Sulfuricaulis limicola</name>
    <dbReference type="NCBI Taxonomy" id="1620215"/>
    <lineage>
        <taxon>Bacteria</taxon>
        <taxon>Pseudomonadati</taxon>
        <taxon>Pseudomonadota</taxon>
        <taxon>Gammaproteobacteria</taxon>
        <taxon>Acidiferrobacterales</taxon>
        <taxon>Acidiferrobacteraceae</taxon>
        <taxon>Sulfuricaulis</taxon>
    </lineage>
</organism>
<dbReference type="Gene3D" id="1.10.10.10">
    <property type="entry name" value="Winged helix-like DNA-binding domain superfamily/Winged helix DNA-binding domain"/>
    <property type="match status" value="1"/>
</dbReference>
<dbReference type="GO" id="GO:0003700">
    <property type="term" value="F:DNA-binding transcription factor activity"/>
    <property type="evidence" value="ECO:0007669"/>
    <property type="project" value="InterPro"/>
</dbReference>
<dbReference type="OrthoDB" id="9126850at2"/>
<reference evidence="6 7" key="1">
    <citation type="submission" date="2015-05" db="EMBL/GenBank/DDBJ databases">
        <title>Complete genome sequence of a sulfur-oxidizing gammaproteobacterium strain HA5.</title>
        <authorList>
            <person name="Miura A."/>
            <person name="Kojima H."/>
            <person name="Fukui M."/>
        </authorList>
    </citation>
    <scope>NUCLEOTIDE SEQUENCE [LARGE SCALE GENOMIC DNA]</scope>
    <source>
        <strain evidence="6 7">HA5</strain>
    </source>
</reference>
<dbReference type="PRINTS" id="PR00034">
    <property type="entry name" value="HTHCRP"/>
</dbReference>
<dbReference type="SUPFAM" id="SSF51206">
    <property type="entry name" value="cAMP-binding domain-like"/>
    <property type="match status" value="1"/>
</dbReference>
<evidence type="ECO:0000259" key="4">
    <source>
        <dbReference type="PROSITE" id="PS50042"/>
    </source>
</evidence>
<evidence type="ECO:0000313" key="6">
    <source>
        <dbReference type="EMBL" id="BAV32558.1"/>
    </source>
</evidence>
<dbReference type="InterPro" id="IPR014710">
    <property type="entry name" value="RmlC-like_jellyroll"/>
</dbReference>
<gene>
    <name evidence="6" type="ORF">SCL_0236</name>
</gene>
<keyword evidence="7" id="KW-1185">Reference proteome</keyword>
<name>A0A1B4XCM1_9GAMM</name>
<dbReference type="SMART" id="SM00419">
    <property type="entry name" value="HTH_CRP"/>
    <property type="match status" value="1"/>
</dbReference>
<dbReference type="InterPro" id="IPR050397">
    <property type="entry name" value="Env_Response_Regulators"/>
</dbReference>
<evidence type="ECO:0000256" key="1">
    <source>
        <dbReference type="ARBA" id="ARBA00023015"/>
    </source>
</evidence>
<feature type="domain" description="HTH crp-type" evidence="5">
    <location>
        <begin position="151"/>
        <end position="221"/>
    </location>
</feature>
<dbReference type="GO" id="GO:0003677">
    <property type="term" value="F:DNA binding"/>
    <property type="evidence" value="ECO:0007669"/>
    <property type="project" value="UniProtKB-KW"/>
</dbReference>
<dbReference type="Gene3D" id="2.60.120.10">
    <property type="entry name" value="Jelly Rolls"/>
    <property type="match status" value="1"/>
</dbReference>
<dbReference type="SUPFAM" id="SSF46785">
    <property type="entry name" value="Winged helix' DNA-binding domain"/>
    <property type="match status" value="1"/>
</dbReference>
<keyword evidence="3" id="KW-0804">Transcription</keyword>
<dbReference type="CDD" id="cd00038">
    <property type="entry name" value="CAP_ED"/>
    <property type="match status" value="1"/>
</dbReference>
<dbReference type="PANTHER" id="PTHR24567:SF28">
    <property type="entry name" value="LISTERIOLYSIN REGULATORY PROTEIN"/>
    <property type="match status" value="1"/>
</dbReference>
<dbReference type="Pfam" id="PF00027">
    <property type="entry name" value="cNMP_binding"/>
    <property type="match status" value="1"/>
</dbReference>
<dbReference type="CDD" id="cd00092">
    <property type="entry name" value="HTH_CRP"/>
    <property type="match status" value="1"/>
</dbReference>
<dbReference type="EMBL" id="AP014879">
    <property type="protein sequence ID" value="BAV32558.1"/>
    <property type="molecule type" value="Genomic_DNA"/>
</dbReference>
<dbReference type="InParanoid" id="A0A1B4XCM1"/>
<dbReference type="InterPro" id="IPR000595">
    <property type="entry name" value="cNMP-bd_dom"/>
</dbReference>
<dbReference type="PROSITE" id="PS00042">
    <property type="entry name" value="HTH_CRP_1"/>
    <property type="match status" value="1"/>
</dbReference>
<evidence type="ECO:0000256" key="2">
    <source>
        <dbReference type="ARBA" id="ARBA00023125"/>
    </source>
</evidence>
<dbReference type="PROSITE" id="PS51063">
    <property type="entry name" value="HTH_CRP_2"/>
    <property type="match status" value="1"/>
</dbReference>
<dbReference type="InterPro" id="IPR018490">
    <property type="entry name" value="cNMP-bd_dom_sf"/>
</dbReference>
<evidence type="ECO:0000256" key="3">
    <source>
        <dbReference type="ARBA" id="ARBA00023163"/>
    </source>
</evidence>
<dbReference type="InterPro" id="IPR036388">
    <property type="entry name" value="WH-like_DNA-bd_sf"/>
</dbReference>
<dbReference type="KEGG" id="slim:SCL_0236"/>
<dbReference type="GO" id="GO:0005829">
    <property type="term" value="C:cytosol"/>
    <property type="evidence" value="ECO:0007669"/>
    <property type="project" value="TreeGrafter"/>
</dbReference>
<dbReference type="InterPro" id="IPR012318">
    <property type="entry name" value="HTH_CRP"/>
</dbReference>
<dbReference type="InterPro" id="IPR018335">
    <property type="entry name" value="Tscrpt_reg_HTH_Crp-type_CS"/>
</dbReference>
<evidence type="ECO:0000313" key="7">
    <source>
        <dbReference type="Proteomes" id="UP000243180"/>
    </source>
</evidence>
<dbReference type="RefSeq" id="WP_096359232.1">
    <property type="nucleotide sequence ID" value="NZ_AP014879.1"/>
</dbReference>
<keyword evidence="2" id="KW-0238">DNA-binding</keyword>
<dbReference type="Pfam" id="PF13545">
    <property type="entry name" value="HTH_Crp_2"/>
    <property type="match status" value="1"/>
</dbReference>